<feature type="region of interest" description="Disordered" evidence="4">
    <location>
        <begin position="1059"/>
        <end position="1088"/>
    </location>
</feature>
<evidence type="ECO:0000256" key="1">
    <source>
        <dbReference type="ARBA" id="ARBA00004245"/>
    </source>
</evidence>
<sequence length="1795" mass="201291">MADPTPGLADSTVARVEAATVVEQLSEAQSQAVSEADAPPKTDEQALESHEVIELQTFSERKSWIEAKIRFLESLPPVEVFVGLDAIRVSAEDVPGLPTRAELDKWMEEHDAIEKETEIFDTGELTKLRQLTKAATQRNLSPEDTDVIELTLTTIYTLDKLLHLLRDRSDNLEMMSIRLTWEEHRRNSWRERRQIIEDLEAFSSSRARWNVNIYDMIPQETQSTPLGSRRGSVASLASVASDNPIPAFSRSARFKLAELLSRDAAQFTGKVTSLRHGKVAAAGKALDRLIDHSRKPVPEELLDEQDRLEEKCINELKSIGNFTMHLVMQWRKADEIYVETMKDFTAASNLLEEIEMAKLHHPIARQSTAFTSRIDTILKRLAVRLDPASPSSMFPRPEHFLFPEQKNANDILISKLSADIRNANQLARKVDLLAKDYRMTYEAVKQAETMMQSMTELSAKMGDLVNQFNEGTPGADIDGMPPDLTSARCLDPSAHTTFMAFWPSLLKDTEEAIGKADQLLAKAPSVILGLSIGTIDKEFKESATSHVDDLARSKKELSDTRDTVIRQVERLRESRRILLNIESKNASVEAVKLQLIDCVKEARWQQESGNTGLPLTPESPATPLARSTDHDSTTFETQLSKINNEVTQDIQDPLQVLFRNLEAPLQAHLNDKAALLKESLDVGHKLLLLLEDVKRQSAGMKSVRDEFHAIVTEIEDAKVDIADAVQRILQGDVVDPNSHKPIDKYDIGPIQEKVDRFTNGLSTRVSFVARHSVPSSNGNGAIQHKAKSPYRSEFEKFAGLPFELTSLDSAVRADSNFYAMRLNGDIEVLKKARQKLELAVMANAVDHDLSSITKETDKLVQELESKKATIAAISYEDDNAMTCLQEALDGLKGLRERRSQILRSMSPVRGRLREMDELSGSLDSSSRAEMYKSRNAETDKAEVLLKKCNEDFDLFEKEVSQVLQQASKYQEELKAADERRKREEELRLAEEEAERIRLEKEMRDEEERQRLLEIRLAEEQRQREEQERKALEEAEKERLAKEAAELERLRVEKLKAEAEEKRKLEEEQRKAEEEATRARLEREKMETEEKLRAAEALLEEQRRLHAEQEREAAETLRKQKIEAEERVKAQRMEMQRLADEHALALANEAAKKEKQLDEDRKKVTGNRERSASKHSAAINVADLFGPQATSSTSDSKASEDLIQLQAQLLALRKRLRSLVANGTFRQSKSSTTLPNEEQYTQLHRNITTISEDLQKLPSVVENASIKAEIASLKSEIDEAFASLSKFRLLVDINDATKACDAALSDLLEHIDSYPAIPLSILASSHRSSVSDTPEEQLSARLQFTRGFVDELATKSEGTEDRRVESEYTRIQQTWQELEEMALDRINGNRSRPTSAVSRISSRSSISHISHISNQPMPAVPTHRGTRKKGSYSNLSVSSIQSVPTRSKMLAPPAPIQPKTRRAASGSAQAADRSTSRISSTSSTRSVSGPLNSSLYGSTFASRQRTTSLTASPVITPSRQSLSGSRSRLTSETKRSKSPESERPSSRSRSSLAPPRTVSNSSSWSRAPRDSFPAMMPRIVTPTLKKTEPPVRKKYVANPKSKLDVAVGDVVNQLPVGINIEGITESWRDQSGKYWIGNQDPKLCFCRILRSQTVMVRVGGGWTELSKFIKEHFADSFRIAPLPDSPPRQREEKWISSSTLLEARAQTPPRAPQTPEPTVPFLPSFSLMTPSGQSPRSMGSSPSAKGSPLTPLQFMRRAEPEYPSGILRPVTPSKPPRGRISNANTPSAPRTSVWRP</sequence>
<dbReference type="GO" id="GO:0008017">
    <property type="term" value="F:microtubule binding"/>
    <property type="evidence" value="ECO:0007669"/>
    <property type="project" value="InterPro"/>
</dbReference>
<feature type="compositionally biased region" description="Low complexity" evidence="4">
    <location>
        <begin position="1397"/>
        <end position="1412"/>
    </location>
</feature>
<feature type="compositionally biased region" description="Basic and acidic residues" evidence="4">
    <location>
        <begin position="1150"/>
        <end position="1171"/>
    </location>
</feature>
<dbReference type="PROSITE" id="PS51460">
    <property type="entry name" value="GAR"/>
    <property type="match status" value="1"/>
</dbReference>
<feature type="domain" description="GAR" evidence="5">
    <location>
        <begin position="1597"/>
        <end position="1675"/>
    </location>
</feature>
<dbReference type="InterPro" id="IPR003108">
    <property type="entry name" value="GAR_dom"/>
</dbReference>
<dbReference type="Gene3D" id="3.30.920.20">
    <property type="entry name" value="Gas2-like domain"/>
    <property type="match status" value="1"/>
</dbReference>
<dbReference type="GO" id="GO:0051015">
    <property type="term" value="F:actin filament binding"/>
    <property type="evidence" value="ECO:0007669"/>
    <property type="project" value="TreeGrafter"/>
</dbReference>
<feature type="compositionally biased region" description="Low complexity" evidence="4">
    <location>
        <begin position="1517"/>
        <end position="1527"/>
    </location>
</feature>
<dbReference type="GO" id="GO:0005737">
    <property type="term" value="C:cytoplasm"/>
    <property type="evidence" value="ECO:0007669"/>
    <property type="project" value="TreeGrafter"/>
</dbReference>
<keyword evidence="7" id="KW-1185">Reference proteome</keyword>
<comment type="caution">
    <text evidence="6">The sequence shown here is derived from an EMBL/GenBank/DDBJ whole genome shotgun (WGS) entry which is preliminary data.</text>
</comment>
<feature type="compositionally biased region" description="Polar residues" evidence="4">
    <location>
        <begin position="1488"/>
        <end position="1516"/>
    </location>
</feature>
<dbReference type="SUPFAM" id="SSF143575">
    <property type="entry name" value="GAS2 domain-like"/>
    <property type="match status" value="1"/>
</dbReference>
<evidence type="ECO:0000256" key="4">
    <source>
        <dbReference type="SAM" id="MobiDB-lite"/>
    </source>
</evidence>
<dbReference type="GO" id="GO:0000146">
    <property type="term" value="F:microfilament motor activity"/>
    <property type="evidence" value="ECO:0007669"/>
    <property type="project" value="TreeGrafter"/>
</dbReference>
<accession>A0A8H4QYM2</accession>
<dbReference type="PANTHER" id="PTHR45615:SF40">
    <property type="entry name" value="MYOSIN HEAVY CHAIN, NON-MUSCLE"/>
    <property type="match status" value="1"/>
</dbReference>
<feature type="compositionally biased region" description="Polar residues" evidence="4">
    <location>
        <begin position="1725"/>
        <end position="1743"/>
    </location>
</feature>
<gene>
    <name evidence="6" type="ORF">D9613_005537</name>
</gene>
<evidence type="ECO:0000313" key="7">
    <source>
        <dbReference type="Proteomes" id="UP000521872"/>
    </source>
</evidence>
<feature type="compositionally biased region" description="Polar residues" evidence="4">
    <location>
        <begin position="1780"/>
        <end position="1789"/>
    </location>
</feature>
<protein>
    <recommendedName>
        <fullName evidence="5">GAR domain-containing protein</fullName>
    </recommendedName>
</protein>
<dbReference type="Proteomes" id="UP000521872">
    <property type="component" value="Unassembled WGS sequence"/>
</dbReference>
<dbReference type="Pfam" id="PF02187">
    <property type="entry name" value="GAS2"/>
    <property type="match status" value="1"/>
</dbReference>
<name>A0A8H4QYM2_9AGAR</name>
<feature type="compositionally biased region" description="Low complexity" evidence="4">
    <location>
        <begin position="1475"/>
        <end position="1487"/>
    </location>
</feature>
<feature type="region of interest" description="Disordered" evidence="4">
    <location>
        <begin position="1150"/>
        <end position="1178"/>
    </location>
</feature>
<organism evidence="6 7">
    <name type="scientific">Agrocybe pediades</name>
    <dbReference type="NCBI Taxonomy" id="84607"/>
    <lineage>
        <taxon>Eukaryota</taxon>
        <taxon>Fungi</taxon>
        <taxon>Dikarya</taxon>
        <taxon>Basidiomycota</taxon>
        <taxon>Agaricomycotina</taxon>
        <taxon>Agaricomycetes</taxon>
        <taxon>Agaricomycetidae</taxon>
        <taxon>Agaricales</taxon>
        <taxon>Agaricineae</taxon>
        <taxon>Strophariaceae</taxon>
        <taxon>Agrocybe</taxon>
    </lineage>
</organism>
<comment type="subcellular location">
    <subcellularLocation>
        <location evidence="1">Cytoplasm</location>
        <location evidence="1">Cytoskeleton</location>
    </subcellularLocation>
</comment>
<reference evidence="6 7" key="1">
    <citation type="submission" date="2019-12" db="EMBL/GenBank/DDBJ databases">
        <authorList>
            <person name="Floudas D."/>
            <person name="Bentzer J."/>
            <person name="Ahren D."/>
            <person name="Johansson T."/>
            <person name="Persson P."/>
            <person name="Tunlid A."/>
        </authorList>
    </citation>
    <scope>NUCLEOTIDE SEQUENCE [LARGE SCALE GENOMIC DNA]</scope>
    <source>
        <strain evidence="6 7">CBS 102.39</strain>
    </source>
</reference>
<dbReference type="PANTHER" id="PTHR45615">
    <property type="entry name" value="MYOSIN HEAVY CHAIN, NON-MUSCLE"/>
    <property type="match status" value="1"/>
</dbReference>
<proteinExistence type="predicted"/>
<dbReference type="SMART" id="SM00243">
    <property type="entry name" value="GAS2"/>
    <property type="match status" value="1"/>
</dbReference>
<keyword evidence="3" id="KW-0206">Cytoskeleton</keyword>
<dbReference type="EMBL" id="JAACJL010000016">
    <property type="protein sequence ID" value="KAF4619907.1"/>
    <property type="molecule type" value="Genomic_DNA"/>
</dbReference>
<dbReference type="InterPro" id="IPR036534">
    <property type="entry name" value="GAR_dom_sf"/>
</dbReference>
<feature type="compositionally biased region" description="Pro residues" evidence="4">
    <location>
        <begin position="1708"/>
        <end position="1719"/>
    </location>
</feature>
<feature type="compositionally biased region" description="Polar residues" evidence="4">
    <location>
        <begin position="1387"/>
        <end position="1396"/>
    </location>
</feature>
<feature type="region of interest" description="Disordered" evidence="4">
    <location>
        <begin position="607"/>
        <end position="632"/>
    </location>
</feature>
<evidence type="ECO:0000313" key="6">
    <source>
        <dbReference type="EMBL" id="KAF4619907.1"/>
    </source>
</evidence>
<feature type="compositionally biased region" description="Polar residues" evidence="4">
    <location>
        <begin position="1430"/>
        <end position="1444"/>
    </location>
</feature>
<dbReference type="GO" id="GO:0016460">
    <property type="term" value="C:myosin II complex"/>
    <property type="evidence" value="ECO:0007669"/>
    <property type="project" value="TreeGrafter"/>
</dbReference>
<feature type="region of interest" description="Disordered" evidence="4">
    <location>
        <begin position="1702"/>
        <end position="1795"/>
    </location>
</feature>
<evidence type="ECO:0000256" key="3">
    <source>
        <dbReference type="ARBA" id="ARBA00023212"/>
    </source>
</evidence>
<evidence type="ECO:0000256" key="2">
    <source>
        <dbReference type="ARBA" id="ARBA00022490"/>
    </source>
</evidence>
<evidence type="ECO:0000259" key="5">
    <source>
        <dbReference type="PROSITE" id="PS51460"/>
    </source>
</evidence>
<feature type="region of interest" description="Disordered" evidence="4">
    <location>
        <begin position="1383"/>
        <end position="1570"/>
    </location>
</feature>
<feature type="compositionally biased region" description="Basic and acidic residues" evidence="4">
    <location>
        <begin position="1528"/>
        <end position="1544"/>
    </location>
</feature>
<dbReference type="GO" id="GO:0032982">
    <property type="term" value="C:myosin filament"/>
    <property type="evidence" value="ECO:0007669"/>
    <property type="project" value="TreeGrafter"/>
</dbReference>
<keyword evidence="2" id="KW-0963">Cytoplasm</keyword>